<dbReference type="SUPFAM" id="SSF63829">
    <property type="entry name" value="Calcium-dependent phosphotriesterase"/>
    <property type="match status" value="1"/>
</dbReference>
<dbReference type="InterPro" id="IPR036047">
    <property type="entry name" value="F-box-like_dom_sf"/>
</dbReference>
<organism evidence="2 3">
    <name type="scientific">Seminavis robusta</name>
    <dbReference type="NCBI Taxonomy" id="568900"/>
    <lineage>
        <taxon>Eukaryota</taxon>
        <taxon>Sar</taxon>
        <taxon>Stramenopiles</taxon>
        <taxon>Ochrophyta</taxon>
        <taxon>Bacillariophyta</taxon>
        <taxon>Bacillariophyceae</taxon>
        <taxon>Bacillariophycidae</taxon>
        <taxon>Naviculales</taxon>
        <taxon>Naviculaceae</taxon>
        <taxon>Seminavis</taxon>
    </lineage>
</organism>
<name>A0A9N8E151_9STRA</name>
<sequence length="427" mass="46615">MSSRPGPTGTGTCTGILEGLSEDLLLKIFGHLNVLDLRVAACVCQHWNSVIKPLDLGLLVVTVSGSNELALLSSSSSSSSNTTSNSASSSSAVIQRFAASPNHRKRKRFYHTRQAAGPTAYQWPTCLAVGPQKQLYLSQYKVQGVLEFRPCRKGYQYRRTLASGRNLASPEGLVVAYNSLYVVSVQNATISRLSLKTGALLERAGPAQGMNDFWTLWGMTISPCQRYLLIAGHVSDEGDYRQPTDTPTGAILCLDLDPTNGSFQRNPQHHGTIMGYYAIPAPPSLALNRPSDPQYCRHGILHVSTFAPNASGGRRIQKFSLPKQQINNHEEELIRHWGWLQEADHFHPWGIAFSNKTDQVFLTSTNHGSTSNVNGGQVLQLPTCGCHHLDLASNFMPPRAISCGNLTALVNGQHAVLNQPNYVLSID</sequence>
<dbReference type="CDD" id="cd09917">
    <property type="entry name" value="F-box_SF"/>
    <property type="match status" value="1"/>
</dbReference>
<evidence type="ECO:0000313" key="3">
    <source>
        <dbReference type="Proteomes" id="UP001153069"/>
    </source>
</evidence>
<accession>A0A9N8E151</accession>
<reference evidence="2" key="1">
    <citation type="submission" date="2020-06" db="EMBL/GenBank/DDBJ databases">
        <authorList>
            <consortium name="Plant Systems Biology data submission"/>
        </authorList>
    </citation>
    <scope>NUCLEOTIDE SEQUENCE</scope>
    <source>
        <strain evidence="2">D6</strain>
    </source>
</reference>
<dbReference type="Proteomes" id="UP001153069">
    <property type="component" value="Unassembled WGS sequence"/>
</dbReference>
<dbReference type="SMART" id="SM00256">
    <property type="entry name" value="FBOX"/>
    <property type="match status" value="1"/>
</dbReference>
<dbReference type="AlphaFoldDB" id="A0A9N8E151"/>
<dbReference type="InterPro" id="IPR001810">
    <property type="entry name" value="F-box_dom"/>
</dbReference>
<evidence type="ECO:0000313" key="2">
    <source>
        <dbReference type="EMBL" id="CAB9509749.1"/>
    </source>
</evidence>
<dbReference type="EMBL" id="CAICTM010000402">
    <property type="protein sequence ID" value="CAB9509749.1"/>
    <property type="molecule type" value="Genomic_DNA"/>
</dbReference>
<protein>
    <recommendedName>
        <fullName evidence="1">F-box domain-containing protein</fullName>
    </recommendedName>
</protein>
<dbReference type="Gene3D" id="2.120.10.30">
    <property type="entry name" value="TolB, C-terminal domain"/>
    <property type="match status" value="1"/>
</dbReference>
<dbReference type="InterPro" id="IPR011042">
    <property type="entry name" value="6-blade_b-propeller_TolB-like"/>
</dbReference>
<comment type="caution">
    <text evidence="2">The sequence shown here is derived from an EMBL/GenBank/DDBJ whole genome shotgun (WGS) entry which is preliminary data.</text>
</comment>
<evidence type="ECO:0000259" key="1">
    <source>
        <dbReference type="SMART" id="SM00256"/>
    </source>
</evidence>
<proteinExistence type="predicted"/>
<gene>
    <name evidence="2" type="ORF">SEMRO_403_G135780.1</name>
</gene>
<dbReference type="Gene3D" id="1.20.1280.50">
    <property type="match status" value="1"/>
</dbReference>
<feature type="domain" description="F-box" evidence="1">
    <location>
        <begin position="20"/>
        <end position="60"/>
    </location>
</feature>
<keyword evidence="3" id="KW-1185">Reference proteome</keyword>
<dbReference type="Pfam" id="PF00646">
    <property type="entry name" value="F-box"/>
    <property type="match status" value="1"/>
</dbReference>
<dbReference type="SUPFAM" id="SSF81383">
    <property type="entry name" value="F-box domain"/>
    <property type="match status" value="1"/>
</dbReference>